<dbReference type="InterPro" id="IPR037185">
    <property type="entry name" value="EmrE-like"/>
</dbReference>
<dbReference type="OrthoDB" id="7850605at2"/>
<keyword evidence="5 6" id="KW-0472">Membrane</keyword>
<evidence type="ECO:0000256" key="1">
    <source>
        <dbReference type="ARBA" id="ARBA00004141"/>
    </source>
</evidence>
<evidence type="ECO:0000256" key="3">
    <source>
        <dbReference type="ARBA" id="ARBA00022692"/>
    </source>
</evidence>
<dbReference type="RefSeq" id="WP_090019673.1">
    <property type="nucleotide sequence ID" value="NZ_FNCE01000005.1"/>
</dbReference>
<feature type="transmembrane region" description="Helical" evidence="6">
    <location>
        <begin position="162"/>
        <end position="182"/>
    </location>
</feature>
<comment type="similarity">
    <text evidence="2">Belongs to the EamA transporter family.</text>
</comment>
<dbReference type="Pfam" id="PF00892">
    <property type="entry name" value="EamA"/>
    <property type="match status" value="2"/>
</dbReference>
<evidence type="ECO:0000313" key="8">
    <source>
        <dbReference type="EMBL" id="SDG08671.1"/>
    </source>
</evidence>
<evidence type="ECO:0000256" key="6">
    <source>
        <dbReference type="SAM" id="Phobius"/>
    </source>
</evidence>
<dbReference type="GO" id="GO:0016020">
    <property type="term" value="C:membrane"/>
    <property type="evidence" value="ECO:0007669"/>
    <property type="project" value="UniProtKB-SubCell"/>
</dbReference>
<dbReference type="PANTHER" id="PTHR32322:SF2">
    <property type="entry name" value="EAMA DOMAIN-CONTAINING PROTEIN"/>
    <property type="match status" value="1"/>
</dbReference>
<feature type="transmembrane region" description="Helical" evidence="6">
    <location>
        <begin position="47"/>
        <end position="65"/>
    </location>
</feature>
<name>A0A1G7RD08_9PROT</name>
<feature type="domain" description="EamA" evidence="7">
    <location>
        <begin position="164"/>
        <end position="298"/>
    </location>
</feature>
<keyword evidence="4 6" id="KW-1133">Transmembrane helix</keyword>
<feature type="transmembrane region" description="Helical" evidence="6">
    <location>
        <begin position="225"/>
        <end position="245"/>
    </location>
</feature>
<proteinExistence type="inferred from homology"/>
<evidence type="ECO:0000256" key="4">
    <source>
        <dbReference type="ARBA" id="ARBA00022989"/>
    </source>
</evidence>
<feature type="transmembrane region" description="Helical" evidence="6">
    <location>
        <begin position="105"/>
        <end position="126"/>
    </location>
</feature>
<keyword evidence="9" id="KW-1185">Reference proteome</keyword>
<dbReference type="SUPFAM" id="SSF103481">
    <property type="entry name" value="Multidrug resistance efflux transporter EmrE"/>
    <property type="match status" value="2"/>
</dbReference>
<accession>A0A1G7RD08</accession>
<dbReference type="AlphaFoldDB" id="A0A1G7RD08"/>
<gene>
    <name evidence="8" type="ORF">SAMN05216241_10587</name>
</gene>
<evidence type="ECO:0000259" key="7">
    <source>
        <dbReference type="Pfam" id="PF00892"/>
    </source>
</evidence>
<sequence>MSTQTATATGAFSRRAAYLLLAAVVLIWGANWPVMKVGLAYVEPFTFTALRMLLGAAALFGVLAATGRLAVPTRRDLPVLLSVGLFQMAGFLACVMFGLQTVDAGRSAILAYTTPLWVTPVAVAVLGERIGAWKGIGLGLGLAGVAAMFNPLGFAWDDPAVVRGNGLLMLAAFCWAVAILHVRAHSWDSSPLQLAPWQMCVAAPILTALALTFEGTGSITWAPEFLAVIAYNAPLATAFCFWGAVTVTRALPAISTSLGFLGVPVLGMLLAAVTLGETLTLTRVSGLVLIVAGMALVNLADLRSD</sequence>
<feature type="domain" description="EamA" evidence="7">
    <location>
        <begin position="17"/>
        <end position="148"/>
    </location>
</feature>
<protein>
    <submittedName>
        <fullName evidence="8">Uncharacterized membrane protein</fullName>
    </submittedName>
</protein>
<evidence type="ECO:0000256" key="5">
    <source>
        <dbReference type="ARBA" id="ARBA00023136"/>
    </source>
</evidence>
<evidence type="ECO:0000313" key="9">
    <source>
        <dbReference type="Proteomes" id="UP000199415"/>
    </source>
</evidence>
<feature type="transmembrane region" description="Helical" evidence="6">
    <location>
        <begin position="138"/>
        <end position="156"/>
    </location>
</feature>
<feature type="transmembrane region" description="Helical" evidence="6">
    <location>
        <begin position="194"/>
        <end position="213"/>
    </location>
</feature>
<reference evidence="8 9" key="1">
    <citation type="submission" date="2016-10" db="EMBL/GenBank/DDBJ databases">
        <authorList>
            <person name="de Groot N.N."/>
        </authorList>
    </citation>
    <scope>NUCLEOTIDE SEQUENCE [LARGE SCALE GENOMIC DNA]</scope>
    <source>
        <strain evidence="8 9">DSM 25584</strain>
    </source>
</reference>
<dbReference type="Proteomes" id="UP000199415">
    <property type="component" value="Unassembled WGS sequence"/>
</dbReference>
<feature type="transmembrane region" description="Helical" evidence="6">
    <location>
        <begin position="257"/>
        <end position="275"/>
    </location>
</feature>
<evidence type="ECO:0000256" key="2">
    <source>
        <dbReference type="ARBA" id="ARBA00007362"/>
    </source>
</evidence>
<dbReference type="STRING" id="1082479.SAMN05216241_10587"/>
<feature type="transmembrane region" description="Helical" evidence="6">
    <location>
        <begin position="281"/>
        <end position="300"/>
    </location>
</feature>
<dbReference type="InterPro" id="IPR050638">
    <property type="entry name" value="AA-Vitamin_Transporters"/>
</dbReference>
<dbReference type="EMBL" id="FNCE01000005">
    <property type="protein sequence ID" value="SDG08671.1"/>
    <property type="molecule type" value="Genomic_DNA"/>
</dbReference>
<feature type="transmembrane region" description="Helical" evidence="6">
    <location>
        <begin position="77"/>
        <end position="99"/>
    </location>
</feature>
<dbReference type="InterPro" id="IPR000620">
    <property type="entry name" value="EamA_dom"/>
</dbReference>
<feature type="transmembrane region" description="Helical" evidence="6">
    <location>
        <begin position="16"/>
        <end position="35"/>
    </location>
</feature>
<dbReference type="PANTHER" id="PTHR32322">
    <property type="entry name" value="INNER MEMBRANE TRANSPORTER"/>
    <property type="match status" value="1"/>
</dbReference>
<keyword evidence="3 6" id="KW-0812">Transmembrane</keyword>
<organism evidence="8 9">
    <name type="scientific">Limimonas halophila</name>
    <dbReference type="NCBI Taxonomy" id="1082479"/>
    <lineage>
        <taxon>Bacteria</taxon>
        <taxon>Pseudomonadati</taxon>
        <taxon>Pseudomonadota</taxon>
        <taxon>Alphaproteobacteria</taxon>
        <taxon>Rhodospirillales</taxon>
        <taxon>Rhodovibrionaceae</taxon>
        <taxon>Limimonas</taxon>
    </lineage>
</organism>
<comment type="subcellular location">
    <subcellularLocation>
        <location evidence="1">Membrane</location>
        <topology evidence="1">Multi-pass membrane protein</topology>
    </subcellularLocation>
</comment>